<dbReference type="AlphaFoldDB" id="A0ABD3MQQ8"/>
<evidence type="ECO:0000256" key="1">
    <source>
        <dbReference type="ARBA" id="ARBA00007905"/>
    </source>
</evidence>
<accession>A0ABD3MQQ8</accession>
<dbReference type="InterPro" id="IPR023210">
    <property type="entry name" value="NADP_OxRdtase_dom"/>
</dbReference>
<gene>
    <name evidence="6" type="ORF">ACHAWU_005717</name>
</gene>
<dbReference type="GO" id="GO:0016616">
    <property type="term" value="F:oxidoreductase activity, acting on the CH-OH group of donors, NAD or NADP as acceptor"/>
    <property type="evidence" value="ECO:0007669"/>
    <property type="project" value="UniProtKB-ARBA"/>
</dbReference>
<sequence>MGVKDILLWKILPSIVVAISGAIGWIASHEFPLGVTFATFVPLSKGILPPSIVGHGKMTGTPPVPDDLLPQPRPKDEMFLDLPGGDKFPQQGLGMCCRATAYDDILVYRSVLWYLLLGGRHIDGAHLYLNHGAIGKAISEAIRRGVPREEIFLTTKIFPTHFGYESAKANVQRYLQELGVDYIDMVLLHFPDSPPLFSSPCKKEGKNPTQCREDTWRALSELRETGVIRNVGVSNFSLKHLQELQGVGAPIANNQIQYHPFEPDHVVETVEYCQKNGITVTAYSPLGGLMNKDRAHANDVLNELSTKYGRTVSQIMLRWAKQRGCAVIPGTGNPDHMKENLSVYEFRLSDEDMDVINQLRNDAKGFHHLDVRQMA</sequence>
<dbReference type="Proteomes" id="UP001530293">
    <property type="component" value="Unassembled WGS sequence"/>
</dbReference>
<dbReference type="EMBL" id="JALLBG020000087">
    <property type="protein sequence ID" value="KAL3766325.1"/>
    <property type="molecule type" value="Genomic_DNA"/>
</dbReference>
<dbReference type="PANTHER" id="PTHR43827">
    <property type="entry name" value="2,5-DIKETO-D-GLUCONIC ACID REDUCTASE"/>
    <property type="match status" value="1"/>
</dbReference>
<dbReference type="Pfam" id="PF00248">
    <property type="entry name" value="Aldo_ket_red"/>
    <property type="match status" value="1"/>
</dbReference>
<evidence type="ECO:0000256" key="3">
    <source>
        <dbReference type="ARBA" id="ARBA00023002"/>
    </source>
</evidence>
<feature type="domain" description="NADP-dependent oxidoreductase" evidence="5">
    <location>
        <begin position="109"/>
        <end position="359"/>
    </location>
</feature>
<evidence type="ECO:0000259" key="5">
    <source>
        <dbReference type="Pfam" id="PF00248"/>
    </source>
</evidence>
<reference evidence="6 7" key="1">
    <citation type="submission" date="2024-10" db="EMBL/GenBank/DDBJ databases">
        <title>Updated reference genomes for cyclostephanoid diatoms.</title>
        <authorList>
            <person name="Roberts W.R."/>
            <person name="Alverson A.J."/>
        </authorList>
    </citation>
    <scope>NUCLEOTIDE SEQUENCE [LARGE SCALE GENOMIC DNA]</scope>
    <source>
        <strain evidence="6 7">AJA232-27</strain>
    </source>
</reference>
<keyword evidence="7" id="KW-1185">Reference proteome</keyword>
<dbReference type="InterPro" id="IPR036812">
    <property type="entry name" value="NAD(P)_OxRdtase_dom_sf"/>
</dbReference>
<dbReference type="PANTHER" id="PTHR43827:SF3">
    <property type="entry name" value="NADP-DEPENDENT OXIDOREDUCTASE DOMAIN-CONTAINING PROTEIN"/>
    <property type="match status" value="1"/>
</dbReference>
<keyword evidence="4" id="KW-0472">Membrane</keyword>
<organism evidence="6 7">
    <name type="scientific">Discostella pseudostelligera</name>
    <dbReference type="NCBI Taxonomy" id="259834"/>
    <lineage>
        <taxon>Eukaryota</taxon>
        <taxon>Sar</taxon>
        <taxon>Stramenopiles</taxon>
        <taxon>Ochrophyta</taxon>
        <taxon>Bacillariophyta</taxon>
        <taxon>Coscinodiscophyceae</taxon>
        <taxon>Thalassiosirophycidae</taxon>
        <taxon>Stephanodiscales</taxon>
        <taxon>Stephanodiscaceae</taxon>
        <taxon>Discostella</taxon>
    </lineage>
</organism>
<evidence type="ECO:0000256" key="4">
    <source>
        <dbReference type="SAM" id="Phobius"/>
    </source>
</evidence>
<comment type="similarity">
    <text evidence="1">Belongs to the aldo/keto reductase family.</text>
</comment>
<keyword evidence="2" id="KW-0521">NADP</keyword>
<evidence type="ECO:0000256" key="2">
    <source>
        <dbReference type="ARBA" id="ARBA00022857"/>
    </source>
</evidence>
<evidence type="ECO:0000313" key="7">
    <source>
        <dbReference type="Proteomes" id="UP001530293"/>
    </source>
</evidence>
<proteinExistence type="inferred from homology"/>
<protein>
    <recommendedName>
        <fullName evidence="5">NADP-dependent oxidoreductase domain-containing protein</fullName>
    </recommendedName>
</protein>
<dbReference type="InterPro" id="IPR018170">
    <property type="entry name" value="Aldo/ket_reductase_CS"/>
</dbReference>
<evidence type="ECO:0000313" key="6">
    <source>
        <dbReference type="EMBL" id="KAL3766325.1"/>
    </source>
</evidence>
<dbReference type="PRINTS" id="PR00069">
    <property type="entry name" value="ALDKETRDTASE"/>
</dbReference>
<keyword evidence="3" id="KW-0560">Oxidoreductase</keyword>
<dbReference type="CDD" id="cd19071">
    <property type="entry name" value="AKR_AKR1-5-like"/>
    <property type="match status" value="1"/>
</dbReference>
<dbReference type="PROSITE" id="PS00062">
    <property type="entry name" value="ALDOKETO_REDUCTASE_2"/>
    <property type="match status" value="1"/>
</dbReference>
<dbReference type="SUPFAM" id="SSF51430">
    <property type="entry name" value="NAD(P)-linked oxidoreductase"/>
    <property type="match status" value="1"/>
</dbReference>
<keyword evidence="4" id="KW-1133">Transmembrane helix</keyword>
<dbReference type="Gene3D" id="3.20.20.100">
    <property type="entry name" value="NADP-dependent oxidoreductase domain"/>
    <property type="match status" value="1"/>
</dbReference>
<name>A0ABD3MQQ8_9STRA</name>
<dbReference type="InterPro" id="IPR020471">
    <property type="entry name" value="AKR"/>
</dbReference>
<feature type="transmembrane region" description="Helical" evidence="4">
    <location>
        <begin position="7"/>
        <end position="27"/>
    </location>
</feature>
<comment type="caution">
    <text evidence="6">The sequence shown here is derived from an EMBL/GenBank/DDBJ whole genome shotgun (WGS) entry which is preliminary data.</text>
</comment>
<keyword evidence="4" id="KW-0812">Transmembrane</keyword>